<dbReference type="Proteomes" id="UP000059419">
    <property type="component" value="Chromosome 1"/>
</dbReference>
<dbReference type="Pfam" id="PF19925">
    <property type="entry name" value="DUF6388"/>
    <property type="match status" value="1"/>
</dbReference>
<name>A0A0U5LPZ1_9GAMM</name>
<sequence length="107" mass="12279">MKTPEEYYVLARSMFLSAQPDFQQALEQLTESDARTAGMSLRQLRDLQADRIYAAFLRQKKQDAMLFSIQLAEPDKAVAAEAIEAYLKSHAEALGMTWEEFCRKNEL</sequence>
<dbReference type="GeneID" id="84612820"/>
<dbReference type="PATRIC" id="fig|1619313.3.peg.2294"/>
<organism evidence="1 2">
    <name type="scientific">Duffyella gerundensis</name>
    <dbReference type="NCBI Taxonomy" id="1619313"/>
    <lineage>
        <taxon>Bacteria</taxon>
        <taxon>Pseudomonadati</taxon>
        <taxon>Pseudomonadota</taxon>
        <taxon>Gammaproteobacteria</taxon>
        <taxon>Enterobacterales</taxon>
        <taxon>Erwiniaceae</taxon>
        <taxon>Duffyella</taxon>
    </lineage>
</organism>
<evidence type="ECO:0000313" key="1">
    <source>
        <dbReference type="EMBL" id="CUU24444.1"/>
    </source>
</evidence>
<dbReference type="InterPro" id="IPR045662">
    <property type="entry name" value="DUF6388"/>
</dbReference>
<dbReference type="KEGG" id="ege:EM595_2210"/>
<gene>
    <name evidence="1" type="ORF">EM595_2210</name>
</gene>
<evidence type="ECO:0000313" key="2">
    <source>
        <dbReference type="Proteomes" id="UP000059419"/>
    </source>
</evidence>
<dbReference type="OrthoDB" id="6964652at2"/>
<dbReference type="EMBL" id="LN907827">
    <property type="protein sequence ID" value="CUU24444.1"/>
    <property type="molecule type" value="Genomic_DNA"/>
</dbReference>
<dbReference type="AlphaFoldDB" id="A0A0U5LPZ1"/>
<keyword evidence="2" id="KW-1185">Reference proteome</keyword>
<accession>A0A0U5LPZ1</accession>
<dbReference type="RefSeq" id="WP_067431627.1">
    <property type="nucleotide sequence ID" value="NZ_CP072598.1"/>
</dbReference>
<protein>
    <submittedName>
        <fullName evidence="1">Uncharacterized protein</fullName>
    </submittedName>
</protein>
<proteinExistence type="predicted"/>
<reference evidence="2" key="1">
    <citation type="submission" date="2015-11" db="EMBL/GenBank/DDBJ databases">
        <authorList>
            <person name="Blom J."/>
        </authorList>
    </citation>
    <scope>NUCLEOTIDE SEQUENCE [LARGE SCALE GENOMIC DNA]</scope>
</reference>